<keyword evidence="1" id="KW-1133">Transmembrane helix</keyword>
<dbReference type="InterPro" id="IPR002823">
    <property type="entry name" value="DUF112_TM"/>
</dbReference>
<dbReference type="RefSeq" id="WP_042691255.1">
    <property type="nucleotide sequence ID" value="NZ_CP007264.1"/>
</dbReference>
<dbReference type="Proteomes" id="UP000019434">
    <property type="component" value="Chromosome"/>
</dbReference>
<organism evidence="3 4">
    <name type="scientific">Thermococcus nautili</name>
    <dbReference type="NCBI Taxonomy" id="195522"/>
    <lineage>
        <taxon>Archaea</taxon>
        <taxon>Methanobacteriati</taxon>
        <taxon>Methanobacteriota</taxon>
        <taxon>Thermococci</taxon>
        <taxon>Thermococcales</taxon>
        <taxon>Thermococcaceae</taxon>
        <taxon>Thermococcus</taxon>
    </lineage>
</organism>
<dbReference type="AlphaFoldDB" id="W8P694"/>
<dbReference type="OrthoDB" id="53365at2157"/>
<feature type="transmembrane region" description="Helical" evidence="1">
    <location>
        <begin position="281"/>
        <end position="299"/>
    </location>
</feature>
<reference evidence="3 4" key="1">
    <citation type="submission" date="2014-02" db="EMBL/GenBank/DDBJ databases">
        <title>Genome Sequence of an Hyperthermophilic Archaeon, Thermococcus nautili 30-1, producing viral vesicles.</title>
        <authorList>
            <person name="Oberto J."/>
            <person name="Gaudin M."/>
            <person name="Cossu M."/>
            <person name="Gorlas A."/>
            <person name="Slesarev A."/>
            <person name="Marguet E."/>
            <person name="Forterre P."/>
        </authorList>
    </citation>
    <scope>NUCLEOTIDE SEQUENCE [LARGE SCALE GENOMIC DNA]</scope>
    <source>
        <strain evidence="3 4">30-1</strain>
    </source>
</reference>
<accession>W8P694</accession>
<dbReference type="PANTHER" id="PTHR42204">
    <property type="entry name" value="INTEGRAL MEMBRANE PROTEIN"/>
    <property type="match status" value="1"/>
</dbReference>
<feature type="transmembrane region" description="Helical" evidence="1">
    <location>
        <begin position="112"/>
        <end position="132"/>
    </location>
</feature>
<keyword evidence="1" id="KW-0812">Transmembrane</keyword>
<dbReference type="STRING" id="195522.BD01_1434"/>
<keyword evidence="1" id="KW-0472">Membrane</keyword>
<sequence length="374" mass="40226">MLREALLGLLLGTFTGITPGIHVNTLASLLRGFGLSAVVLFAMGLTHTFLDAIPSTFLGVPDEGTALGVLPAHRLVLGGKGLEVVRIALIASFLAVIFFLPLVPIYLRLAPLYRPAFGKFAVLLLILLLVFTERGVKKIYALFVILLSGILGLFILSLPLNEPFYVLFTGFFGVPVIVSSLLAGTKRVEPGSPELEITPKGLVLFSFLGTLFGMLASLLPAFTASQAALLGSFISRDERSFLTIVYSVNTANFLFAFLNFLETGRERNGVVTLMEPLSVKALPAFLLVALFVGLAVLLYGEPLARFLAGALSRLPYRFINLTVLAFLVLLAFIFDGLPGLFALTASSIVGYLTVLLGVKRTVCMSSLMLPVLLR</sequence>
<feature type="transmembrane region" description="Helical" evidence="1">
    <location>
        <begin position="241"/>
        <end position="261"/>
    </location>
</feature>
<dbReference type="EMBL" id="CP007264">
    <property type="protein sequence ID" value="AHL23045.1"/>
    <property type="molecule type" value="Genomic_DNA"/>
</dbReference>
<name>W8P694_9EURY</name>
<keyword evidence="4" id="KW-1185">Reference proteome</keyword>
<dbReference type="eggNOG" id="arCOG04469">
    <property type="taxonomic scope" value="Archaea"/>
</dbReference>
<feature type="transmembrane region" description="Helical" evidence="1">
    <location>
        <begin position="139"/>
        <end position="158"/>
    </location>
</feature>
<evidence type="ECO:0000256" key="1">
    <source>
        <dbReference type="SAM" id="Phobius"/>
    </source>
</evidence>
<evidence type="ECO:0000259" key="2">
    <source>
        <dbReference type="Pfam" id="PF01970"/>
    </source>
</evidence>
<feature type="transmembrane region" description="Helical" evidence="1">
    <location>
        <begin position="319"/>
        <end position="341"/>
    </location>
</feature>
<feature type="transmembrane region" description="Helical" evidence="1">
    <location>
        <begin position="202"/>
        <end position="221"/>
    </location>
</feature>
<evidence type="ECO:0000313" key="3">
    <source>
        <dbReference type="EMBL" id="AHL23045.1"/>
    </source>
</evidence>
<dbReference type="PANTHER" id="PTHR42204:SF1">
    <property type="entry name" value="INTEGRAL MEMBRANE PROTEIN"/>
    <property type="match status" value="1"/>
</dbReference>
<dbReference type="Pfam" id="PF01970">
    <property type="entry name" value="TctA"/>
    <property type="match status" value="1"/>
</dbReference>
<protein>
    <submittedName>
        <fullName evidence="3">Putative membrane protein</fullName>
    </submittedName>
</protein>
<feature type="transmembrane region" description="Helical" evidence="1">
    <location>
        <begin position="30"/>
        <end position="50"/>
    </location>
</feature>
<feature type="transmembrane region" description="Helical" evidence="1">
    <location>
        <begin position="164"/>
        <end position="182"/>
    </location>
</feature>
<dbReference type="HOGENOM" id="CLU_043916_0_0_2"/>
<dbReference type="KEGG" id="tnu:BD01_1434"/>
<gene>
    <name evidence="3" type="ORF">BD01_1434</name>
</gene>
<dbReference type="GeneID" id="24957559"/>
<feature type="domain" description="DUF112" evidence="2">
    <location>
        <begin position="5"/>
        <end position="364"/>
    </location>
</feature>
<evidence type="ECO:0000313" key="4">
    <source>
        <dbReference type="Proteomes" id="UP000019434"/>
    </source>
</evidence>
<proteinExistence type="predicted"/>
<feature type="transmembrane region" description="Helical" evidence="1">
    <location>
        <begin position="84"/>
        <end position="106"/>
    </location>
</feature>